<keyword evidence="1" id="KW-0472">Membrane</keyword>
<evidence type="ECO:0000313" key="3">
    <source>
        <dbReference type="Proteomes" id="UP000662770"/>
    </source>
</evidence>
<keyword evidence="3" id="KW-1185">Reference proteome</keyword>
<feature type="transmembrane region" description="Helical" evidence="1">
    <location>
        <begin position="12"/>
        <end position="37"/>
    </location>
</feature>
<name>A0ABX7QUI4_9GAMM</name>
<evidence type="ECO:0000256" key="1">
    <source>
        <dbReference type="SAM" id="Phobius"/>
    </source>
</evidence>
<evidence type="ECO:0000313" key="2">
    <source>
        <dbReference type="EMBL" id="QSX34298.1"/>
    </source>
</evidence>
<dbReference type="EMBL" id="CP071503">
    <property type="protein sequence ID" value="QSX34298.1"/>
    <property type="molecule type" value="Genomic_DNA"/>
</dbReference>
<reference evidence="2 3" key="1">
    <citation type="submission" date="2021-03" db="EMBL/GenBank/DDBJ databases">
        <title>Novel species identification of genus Shewanella.</title>
        <authorList>
            <person name="Liu G."/>
            <person name="Zhang Q."/>
        </authorList>
    </citation>
    <scope>NUCLEOTIDE SEQUENCE [LARGE SCALE GENOMIC DNA]</scope>
    <source>
        <strain evidence="2 3">FJAT-51800</strain>
    </source>
</reference>
<keyword evidence="1" id="KW-0812">Transmembrane</keyword>
<dbReference type="RefSeq" id="WP_207355502.1">
    <property type="nucleotide sequence ID" value="NZ_CP071503.1"/>
</dbReference>
<keyword evidence="1" id="KW-1133">Transmembrane helix</keyword>
<protein>
    <submittedName>
        <fullName evidence="2">Uncharacterized protein</fullName>
    </submittedName>
</protein>
<sequence length="85" mass="10258">MNNSNKNPVPNWLMANLLHFVLTTLTFGLWAPVWWWFVFREEIKTSGWFHLFDNDYWDYIVERDEPPAALYPTRFDLAGEMQFKA</sequence>
<proteinExistence type="predicted"/>
<gene>
    <name evidence="2" type="ORF">JYB87_03330</name>
</gene>
<dbReference type="Proteomes" id="UP000662770">
    <property type="component" value="Chromosome"/>
</dbReference>
<accession>A0ABX7QUI4</accession>
<organism evidence="2 3">
    <name type="scientific">Shewanella avicenniae</name>
    <dbReference type="NCBI Taxonomy" id="2814294"/>
    <lineage>
        <taxon>Bacteria</taxon>
        <taxon>Pseudomonadati</taxon>
        <taxon>Pseudomonadota</taxon>
        <taxon>Gammaproteobacteria</taxon>
        <taxon>Alteromonadales</taxon>
        <taxon>Shewanellaceae</taxon>
        <taxon>Shewanella</taxon>
    </lineage>
</organism>